<name>A0A6I6AEC6_9PLAN</name>
<feature type="transmembrane region" description="Helical" evidence="1">
    <location>
        <begin position="50"/>
        <end position="73"/>
    </location>
</feature>
<feature type="transmembrane region" description="Helical" evidence="1">
    <location>
        <begin position="79"/>
        <end position="101"/>
    </location>
</feature>
<evidence type="ECO:0000313" key="2">
    <source>
        <dbReference type="EMBL" id="QGQ24934.1"/>
    </source>
</evidence>
<keyword evidence="1" id="KW-1133">Transmembrane helix</keyword>
<dbReference type="EMBL" id="CP043930">
    <property type="protein sequence ID" value="QGQ24934.1"/>
    <property type="molecule type" value="Genomic_DNA"/>
</dbReference>
<organism evidence="2 3">
    <name type="scientific">Gimesia benthica</name>
    <dbReference type="NCBI Taxonomy" id="2608982"/>
    <lineage>
        <taxon>Bacteria</taxon>
        <taxon>Pseudomonadati</taxon>
        <taxon>Planctomycetota</taxon>
        <taxon>Planctomycetia</taxon>
        <taxon>Planctomycetales</taxon>
        <taxon>Planctomycetaceae</taxon>
        <taxon>Gimesia</taxon>
    </lineage>
</organism>
<keyword evidence="3" id="KW-1185">Reference proteome</keyword>
<protein>
    <submittedName>
        <fullName evidence="2">Uncharacterized protein</fullName>
    </submittedName>
</protein>
<dbReference type="RefSeq" id="WP_155365658.1">
    <property type="nucleotide sequence ID" value="NZ_CP043930.1"/>
</dbReference>
<dbReference type="Proteomes" id="UP000427281">
    <property type="component" value="Chromosome"/>
</dbReference>
<sequence>MVYTKVVSTGANALRLMPCGEAAMCEVQSNSDSTIPSHGEAELKHPELNFVALFLQMVLFWMIFWLTGLALLGSRSWNGTLQAFLVLLVWTLVVHVQARLTEGFGIQELYKRWKKREYQKRNLTFIDASLIFIYIAGMDAYIIYLAILD</sequence>
<feature type="transmembrane region" description="Helical" evidence="1">
    <location>
        <begin position="122"/>
        <end position="147"/>
    </location>
</feature>
<dbReference type="KEGG" id="gim:F1728_20545"/>
<keyword evidence="1" id="KW-0812">Transmembrane</keyword>
<accession>A0A6I6AEC6</accession>
<evidence type="ECO:0000256" key="1">
    <source>
        <dbReference type="SAM" id="Phobius"/>
    </source>
</evidence>
<gene>
    <name evidence="2" type="ORF">F1728_20545</name>
</gene>
<dbReference type="AlphaFoldDB" id="A0A6I6AEC6"/>
<evidence type="ECO:0000313" key="3">
    <source>
        <dbReference type="Proteomes" id="UP000427281"/>
    </source>
</evidence>
<reference evidence="2 3" key="1">
    <citation type="submission" date="2019-09" db="EMBL/GenBank/DDBJ databases">
        <title>Gimesia benthica sp. nov., a novel bacterium isolated from deep-sea water of the Northwest Indian Ocean.</title>
        <authorList>
            <person name="Dai X."/>
        </authorList>
    </citation>
    <scope>NUCLEOTIDE SEQUENCE [LARGE SCALE GENOMIC DNA]</scope>
    <source>
        <strain evidence="2 3">E7</strain>
    </source>
</reference>
<proteinExistence type="predicted"/>
<keyword evidence="1" id="KW-0472">Membrane</keyword>